<comment type="cofactor">
    <cofactor evidence="1">
        <name>thiamine diphosphate</name>
        <dbReference type="ChEBI" id="CHEBI:58937"/>
    </cofactor>
</comment>
<evidence type="ECO:0000256" key="7">
    <source>
        <dbReference type="ARBA" id="ARBA00023239"/>
    </source>
</evidence>
<keyword evidence="13" id="KW-1185">Reference proteome</keyword>
<dbReference type="InterPro" id="IPR011766">
    <property type="entry name" value="TPP_enzyme_TPP-bd"/>
</dbReference>
<dbReference type="Proteomes" id="UP001470230">
    <property type="component" value="Unassembled WGS sequence"/>
</dbReference>
<dbReference type="EMBL" id="JAPFFF010000025">
    <property type="protein sequence ID" value="KAK8849951.1"/>
    <property type="molecule type" value="Genomic_DNA"/>
</dbReference>
<evidence type="ECO:0000259" key="9">
    <source>
        <dbReference type="Pfam" id="PF00205"/>
    </source>
</evidence>
<feature type="domain" description="Thiamine pyrophosphate enzyme TPP-binding" evidence="10">
    <location>
        <begin position="399"/>
        <end position="539"/>
    </location>
</feature>
<dbReference type="SUPFAM" id="SSF52518">
    <property type="entry name" value="Thiamin diphosphate-binding fold (THDP-binding)"/>
    <property type="match status" value="2"/>
</dbReference>
<dbReference type="Gene3D" id="3.40.50.1220">
    <property type="entry name" value="TPP-binding domain"/>
    <property type="match status" value="1"/>
</dbReference>
<dbReference type="PANTHER" id="PTHR43452">
    <property type="entry name" value="PYRUVATE DECARBOXYLASE"/>
    <property type="match status" value="1"/>
</dbReference>
<evidence type="ECO:0000256" key="5">
    <source>
        <dbReference type="ARBA" id="ARBA00022842"/>
    </source>
</evidence>
<dbReference type="Pfam" id="PF00205">
    <property type="entry name" value="TPP_enzyme_M"/>
    <property type="match status" value="1"/>
</dbReference>
<dbReference type="InterPro" id="IPR012000">
    <property type="entry name" value="Thiamin_PyroP_enz_cen_dom"/>
</dbReference>
<evidence type="ECO:0000313" key="13">
    <source>
        <dbReference type="Proteomes" id="UP001470230"/>
    </source>
</evidence>
<evidence type="ECO:0000259" key="11">
    <source>
        <dbReference type="Pfam" id="PF02776"/>
    </source>
</evidence>
<dbReference type="InterPro" id="IPR012110">
    <property type="entry name" value="PDC/IPDC-like"/>
</dbReference>
<evidence type="ECO:0000259" key="10">
    <source>
        <dbReference type="Pfam" id="PF02775"/>
    </source>
</evidence>
<dbReference type="SUPFAM" id="SSF52467">
    <property type="entry name" value="DHS-like NAD/FAD-binding domain"/>
    <property type="match status" value="1"/>
</dbReference>
<dbReference type="InterPro" id="IPR029035">
    <property type="entry name" value="DHS-like_NAD/FAD-binding_dom"/>
</dbReference>
<organism evidence="12 13">
    <name type="scientific">Tritrichomonas musculus</name>
    <dbReference type="NCBI Taxonomy" id="1915356"/>
    <lineage>
        <taxon>Eukaryota</taxon>
        <taxon>Metamonada</taxon>
        <taxon>Parabasalia</taxon>
        <taxon>Tritrichomonadida</taxon>
        <taxon>Tritrichomonadidae</taxon>
        <taxon>Tritrichomonas</taxon>
    </lineage>
</organism>
<dbReference type="Pfam" id="PF02776">
    <property type="entry name" value="TPP_enzyme_N"/>
    <property type="match status" value="1"/>
</dbReference>
<evidence type="ECO:0000256" key="8">
    <source>
        <dbReference type="RuleBase" id="RU362132"/>
    </source>
</evidence>
<comment type="similarity">
    <text evidence="2 8">Belongs to the TPP enzyme family.</text>
</comment>
<reference evidence="12 13" key="1">
    <citation type="submission" date="2024-04" db="EMBL/GenBank/DDBJ databases">
        <title>Tritrichomonas musculus Genome.</title>
        <authorList>
            <person name="Alves-Ferreira E."/>
            <person name="Grigg M."/>
            <person name="Lorenzi H."/>
            <person name="Galac M."/>
        </authorList>
    </citation>
    <scope>NUCLEOTIDE SEQUENCE [LARGE SCALE GENOMIC DNA]</scope>
    <source>
        <strain evidence="12 13">EAF2021</strain>
    </source>
</reference>
<evidence type="ECO:0000313" key="12">
    <source>
        <dbReference type="EMBL" id="KAK8849951.1"/>
    </source>
</evidence>
<evidence type="ECO:0000256" key="1">
    <source>
        <dbReference type="ARBA" id="ARBA00001964"/>
    </source>
</evidence>
<evidence type="ECO:0000256" key="6">
    <source>
        <dbReference type="ARBA" id="ARBA00023052"/>
    </source>
</evidence>
<dbReference type="Gene3D" id="3.40.50.970">
    <property type="match status" value="2"/>
</dbReference>
<keyword evidence="7" id="KW-0456">Lyase</keyword>
<dbReference type="PANTHER" id="PTHR43452:SF30">
    <property type="entry name" value="PYRUVATE DECARBOXYLASE ISOZYME 1-RELATED"/>
    <property type="match status" value="1"/>
</dbReference>
<gene>
    <name evidence="12" type="ORF">M9Y10_018544</name>
</gene>
<keyword evidence="6 8" id="KW-0786">Thiamine pyrophosphate</keyword>
<feature type="domain" description="Thiamine pyrophosphate enzyme central" evidence="9">
    <location>
        <begin position="207"/>
        <end position="325"/>
    </location>
</feature>
<keyword evidence="5" id="KW-0460">Magnesium</keyword>
<dbReference type="InterPro" id="IPR047213">
    <property type="entry name" value="TPP_PYR_PDC_IPDC-like"/>
</dbReference>
<evidence type="ECO:0000256" key="4">
    <source>
        <dbReference type="ARBA" id="ARBA00022793"/>
    </source>
</evidence>
<dbReference type="CDD" id="cd07038">
    <property type="entry name" value="TPP_PYR_PDC_IPDC_like"/>
    <property type="match status" value="1"/>
</dbReference>
<evidence type="ECO:0000256" key="3">
    <source>
        <dbReference type="ARBA" id="ARBA00022723"/>
    </source>
</evidence>
<dbReference type="InterPro" id="IPR047214">
    <property type="entry name" value="TPP_PDC_IPDC"/>
</dbReference>
<dbReference type="InterPro" id="IPR012001">
    <property type="entry name" value="Thiamin_PyroP_enz_TPP-bd_dom"/>
</dbReference>
<protein>
    <submittedName>
        <fullName evidence="12">Pyruvate decarboxylase 1</fullName>
    </submittedName>
</protein>
<keyword evidence="12" id="KW-0670">Pyruvate</keyword>
<dbReference type="Pfam" id="PF02775">
    <property type="entry name" value="TPP_enzyme_C"/>
    <property type="match status" value="1"/>
</dbReference>
<dbReference type="InterPro" id="IPR029061">
    <property type="entry name" value="THDP-binding"/>
</dbReference>
<dbReference type="CDD" id="cd02005">
    <property type="entry name" value="TPP_PDC_IPDC"/>
    <property type="match status" value="1"/>
</dbReference>
<feature type="domain" description="Thiamine pyrophosphate enzyme N-terminal TPP-binding" evidence="11">
    <location>
        <begin position="11"/>
        <end position="114"/>
    </location>
</feature>
<keyword evidence="4" id="KW-0210">Decarboxylase</keyword>
<comment type="caution">
    <text evidence="12">The sequence shown here is derived from an EMBL/GenBank/DDBJ whole genome shotgun (WGS) entry which is preliminary data.</text>
</comment>
<name>A0ABR2HMQ2_9EUKA</name>
<dbReference type="PIRSF" id="PIRSF036565">
    <property type="entry name" value="Pyruvt_ip_decrb"/>
    <property type="match status" value="1"/>
</dbReference>
<evidence type="ECO:0000256" key="2">
    <source>
        <dbReference type="ARBA" id="ARBA00007812"/>
    </source>
</evidence>
<proteinExistence type="inferred from homology"/>
<accession>A0ABR2HMQ2</accession>
<sequence length="553" mass="61645">MQDKYNNTKVTVGQYLFNQLKKLGIKDIFGVPGDYAFPIDDTVVNDPELRWIGCCNELNATYAADGYARIHGYSALCTTYGVGELSTFCGLGGAFAENVPIVHIVGMPTSKLFNSNKVVHHMLGYPDYHVYEKMISPAVCATALLTPKNVISEIHRVLTAMVQTKKPVYFCVPFDYCNEQVEEVVEQIPEVVKAKSDEVALNDVLHEIKKKIHDSNQTVFLVGNLIDRFQLSSKLSSFVEKMKIPFVSMMSGKGSIDESLDEYVGTYNGKASDPAVIKFVESSDCYVLFGTEISDFNTSSFSCNIPEEKTIFISLHDVRIGKVKFENVEFEDVVNGIISLTKENIGSKKLPQHITNKKDDQKQESDSEAPLSMTYLHSKIVNFLQPNDIVLLETGTSMAMNLSRMPKGCTVLNQVLWGAIGYATPAAFGAALAAPNRRVVLVTGEGSLQMTAQELCQFARFNLKPVLIIINNDGYLIERVLCKIPEQSYNDIPQWRYTELMHAFGAPNDFLSVQAKTCGELDSIFEKVNKEKAGAFIEVFTPKLDTPQYFEKF</sequence>
<keyword evidence="3" id="KW-0479">Metal-binding</keyword>